<sequence length="108" mass="11528">MPTILVGAGSRHHSDVHLCRWPRSCFGCPPRGVCPTAGGPRQRPLTTPPQRVHRKGIAFDLQIPPEIALAPFCALICKGIATSPKSRSAQSLSRATLPPATAIREASK</sequence>
<reference evidence="2" key="1">
    <citation type="submission" date="2013-04" db="UniProtKB">
        <authorList>
            <consortium name="EnsemblPlants"/>
        </authorList>
    </citation>
    <scope>IDENTIFICATION</scope>
</reference>
<feature type="compositionally biased region" description="Polar residues" evidence="1">
    <location>
        <begin position="83"/>
        <end position="94"/>
    </location>
</feature>
<keyword evidence="3" id="KW-1185">Reference proteome</keyword>
<evidence type="ECO:0000313" key="3">
    <source>
        <dbReference type="Proteomes" id="UP000006038"/>
    </source>
</evidence>
<name>J3LDB1_ORYBR</name>
<evidence type="ECO:0000313" key="2">
    <source>
        <dbReference type="EnsemblPlants" id="OB02G26280.1"/>
    </source>
</evidence>
<proteinExistence type="predicted"/>
<dbReference type="Proteomes" id="UP000006038">
    <property type="component" value="Unassembled WGS sequence"/>
</dbReference>
<protein>
    <submittedName>
        <fullName evidence="2">Uncharacterized protein</fullName>
    </submittedName>
</protein>
<accession>J3LDB1</accession>
<dbReference type="AlphaFoldDB" id="J3LDB1"/>
<organism evidence="2">
    <name type="scientific">Oryza brachyantha</name>
    <name type="common">malo sina</name>
    <dbReference type="NCBI Taxonomy" id="4533"/>
    <lineage>
        <taxon>Eukaryota</taxon>
        <taxon>Viridiplantae</taxon>
        <taxon>Streptophyta</taxon>
        <taxon>Embryophyta</taxon>
        <taxon>Tracheophyta</taxon>
        <taxon>Spermatophyta</taxon>
        <taxon>Magnoliopsida</taxon>
        <taxon>Liliopsida</taxon>
        <taxon>Poales</taxon>
        <taxon>Poaceae</taxon>
        <taxon>BOP clade</taxon>
        <taxon>Oryzoideae</taxon>
        <taxon>Oryzeae</taxon>
        <taxon>Oryzinae</taxon>
        <taxon>Oryza</taxon>
    </lineage>
</organism>
<dbReference type="Gramene" id="OB02G26280.1">
    <property type="protein sequence ID" value="OB02G26280.1"/>
    <property type="gene ID" value="OB02G26280"/>
</dbReference>
<feature type="region of interest" description="Disordered" evidence="1">
    <location>
        <begin position="83"/>
        <end position="108"/>
    </location>
</feature>
<dbReference type="HOGENOM" id="CLU_2201014_0_0_1"/>
<evidence type="ECO:0000256" key="1">
    <source>
        <dbReference type="SAM" id="MobiDB-lite"/>
    </source>
</evidence>
<dbReference type="EnsemblPlants" id="OB02G26280.1">
    <property type="protein sequence ID" value="OB02G26280.1"/>
    <property type="gene ID" value="OB02G26280"/>
</dbReference>